<dbReference type="InterPro" id="IPR029062">
    <property type="entry name" value="Class_I_gatase-like"/>
</dbReference>
<dbReference type="Pfam" id="PF17676">
    <property type="entry name" value="Peptidase_S66C"/>
    <property type="match status" value="1"/>
</dbReference>
<dbReference type="InterPro" id="IPR003507">
    <property type="entry name" value="S66_fam"/>
</dbReference>
<dbReference type="AlphaFoldDB" id="A0A1F4VJP4"/>
<dbReference type="InterPro" id="IPR027461">
    <property type="entry name" value="Carboxypeptidase_A_C_sf"/>
</dbReference>
<dbReference type="InterPro" id="IPR040449">
    <property type="entry name" value="Peptidase_S66_N"/>
</dbReference>
<dbReference type="Gene3D" id="3.50.30.60">
    <property type="entry name" value="LD-carboxypeptidase A C-terminal domain-like"/>
    <property type="match status" value="1"/>
</dbReference>
<reference evidence="5 6" key="1">
    <citation type="journal article" date="2016" name="Nat. Commun.">
        <title>Thousands of microbial genomes shed light on interconnected biogeochemical processes in an aquifer system.</title>
        <authorList>
            <person name="Anantharaman K."/>
            <person name="Brown C.T."/>
            <person name="Hug L.A."/>
            <person name="Sharon I."/>
            <person name="Castelle C.J."/>
            <person name="Probst A.J."/>
            <person name="Thomas B.C."/>
            <person name="Singh A."/>
            <person name="Wilkins M.J."/>
            <person name="Karaoz U."/>
            <person name="Brodie E.L."/>
            <person name="Williams K.H."/>
            <person name="Hubbard S.S."/>
            <person name="Banfield J.F."/>
        </authorList>
    </citation>
    <scope>NUCLEOTIDE SEQUENCE [LARGE SCALE GENOMIC DNA]</scope>
</reference>
<feature type="domain" description="LD-carboxypeptidase C-terminal" evidence="4">
    <location>
        <begin position="179"/>
        <end position="289"/>
    </location>
</feature>
<comment type="caution">
    <text evidence="5">The sequence shown here is derived from an EMBL/GenBank/DDBJ whole genome shotgun (WGS) entry which is preliminary data.</text>
</comment>
<dbReference type="InterPro" id="IPR040921">
    <property type="entry name" value="Peptidase_S66C"/>
</dbReference>
<evidence type="ECO:0000256" key="1">
    <source>
        <dbReference type="ARBA" id="ARBA00010233"/>
    </source>
</evidence>
<dbReference type="EMBL" id="MEVN01000021">
    <property type="protein sequence ID" value="OGC57108.1"/>
    <property type="molecule type" value="Genomic_DNA"/>
</dbReference>
<sequence>MKSFSKPKKLKKGDTIGIIAPSDAIEKAYIKQGVALIESWGLKTKLGKHLFSYVGDFAAGTASERREDITRMIEDPDVKVIWSAIGGYAATEVLPAFTPEIIKKLQSKPKWFIGYSDVCVLLNVLASSRIASIHGPNLSGIMTWDEKSRRWLKNMLFDGDNFEIGSEANWKILISGEAQGQLLTSNLDALITTFGTKYDPLMHGTSDVILGIEEWWIDKSTLQRQVDTILNHKKSDRIKGLILGRFVGIGEQSYPEWGKKVTSHALIEGRVRVKGGIPLVVLSDFGHPSEKGWFEEKFSVFSKPESFLSLPNGIQVKLSADSSSATLKFLEKITA</sequence>
<dbReference type="Pfam" id="PF02016">
    <property type="entry name" value="Peptidase_S66"/>
    <property type="match status" value="1"/>
</dbReference>
<dbReference type="InterPro" id="IPR027478">
    <property type="entry name" value="LdcA_N"/>
</dbReference>
<dbReference type="CDD" id="cd07025">
    <property type="entry name" value="Peptidase_S66"/>
    <property type="match status" value="1"/>
</dbReference>
<evidence type="ECO:0000259" key="4">
    <source>
        <dbReference type="Pfam" id="PF17676"/>
    </source>
</evidence>
<dbReference type="PANTHER" id="PTHR30237:SF6">
    <property type="entry name" value="CARBOXYPEPTIDASE YOCD-RELATED"/>
    <property type="match status" value="1"/>
</dbReference>
<evidence type="ECO:0000313" key="5">
    <source>
        <dbReference type="EMBL" id="OGC57108.1"/>
    </source>
</evidence>
<dbReference type="STRING" id="1802630.A3H26_02610"/>
<dbReference type="Gene3D" id="3.40.50.10740">
    <property type="entry name" value="Class I glutamine amidotransferase-like"/>
    <property type="match status" value="1"/>
</dbReference>
<dbReference type="PANTHER" id="PTHR30237">
    <property type="entry name" value="MURAMOYLTETRAPEPTIDE CARBOXYPEPTIDASE"/>
    <property type="match status" value="1"/>
</dbReference>
<name>A0A1F4VJP4_UNCKA</name>
<dbReference type="SUPFAM" id="SSF52317">
    <property type="entry name" value="Class I glutamine amidotransferase-like"/>
    <property type="match status" value="1"/>
</dbReference>
<proteinExistence type="inferred from homology"/>
<evidence type="ECO:0000313" key="6">
    <source>
        <dbReference type="Proteomes" id="UP000177763"/>
    </source>
</evidence>
<dbReference type="SUPFAM" id="SSF141986">
    <property type="entry name" value="LD-carboxypeptidase A C-terminal domain-like"/>
    <property type="match status" value="1"/>
</dbReference>
<evidence type="ECO:0000259" key="3">
    <source>
        <dbReference type="Pfam" id="PF02016"/>
    </source>
</evidence>
<keyword evidence="2" id="KW-0378">Hydrolase</keyword>
<protein>
    <recommendedName>
        <fullName evidence="7">LD-carboxypeptidase</fullName>
    </recommendedName>
</protein>
<dbReference type="GO" id="GO:0016787">
    <property type="term" value="F:hydrolase activity"/>
    <property type="evidence" value="ECO:0007669"/>
    <property type="project" value="UniProtKB-KW"/>
</dbReference>
<organism evidence="5 6">
    <name type="scientific">candidate division WWE3 bacterium RIFCSPLOWO2_12_FULL_36_10</name>
    <dbReference type="NCBI Taxonomy" id="1802630"/>
    <lineage>
        <taxon>Bacteria</taxon>
        <taxon>Katanobacteria</taxon>
    </lineage>
</organism>
<evidence type="ECO:0008006" key="7">
    <source>
        <dbReference type="Google" id="ProtNLM"/>
    </source>
</evidence>
<dbReference type="Proteomes" id="UP000177763">
    <property type="component" value="Unassembled WGS sequence"/>
</dbReference>
<gene>
    <name evidence="5" type="ORF">A3H26_02610</name>
</gene>
<dbReference type="PIRSF" id="PIRSF028757">
    <property type="entry name" value="LD-carboxypeptidase"/>
    <property type="match status" value="1"/>
</dbReference>
<accession>A0A1F4VJP4</accession>
<evidence type="ECO:0000256" key="2">
    <source>
        <dbReference type="ARBA" id="ARBA00022801"/>
    </source>
</evidence>
<comment type="similarity">
    <text evidence="1">Belongs to the peptidase S66 family.</text>
</comment>
<feature type="domain" description="LD-carboxypeptidase N-terminal" evidence="3">
    <location>
        <begin position="16"/>
        <end position="135"/>
    </location>
</feature>